<proteinExistence type="predicted"/>
<dbReference type="InterPro" id="IPR050595">
    <property type="entry name" value="Bact_response_regulator"/>
</dbReference>
<evidence type="ECO:0000313" key="4">
    <source>
        <dbReference type="EMBL" id="SEA65815.1"/>
    </source>
</evidence>
<dbReference type="Proteomes" id="UP000199288">
    <property type="component" value="Unassembled WGS sequence"/>
</dbReference>
<evidence type="ECO:0000256" key="1">
    <source>
        <dbReference type="ARBA" id="ARBA00022553"/>
    </source>
</evidence>
<accession>A0A1H4CZ95</accession>
<evidence type="ECO:0000313" key="5">
    <source>
        <dbReference type="Proteomes" id="UP000199288"/>
    </source>
</evidence>
<dbReference type="PROSITE" id="PS50110">
    <property type="entry name" value="RESPONSE_REGULATORY"/>
    <property type="match status" value="1"/>
</dbReference>
<dbReference type="EMBL" id="FNQV01000014">
    <property type="protein sequence ID" value="SEA65815.1"/>
    <property type="molecule type" value="Genomic_DNA"/>
</dbReference>
<name>A0A1H4CZ95_9ACTO</name>
<dbReference type="SMART" id="SM00448">
    <property type="entry name" value="REC"/>
    <property type="match status" value="1"/>
</dbReference>
<dbReference type="InterPro" id="IPR001789">
    <property type="entry name" value="Sig_transdc_resp-reg_receiver"/>
</dbReference>
<dbReference type="OrthoDB" id="109585at2"/>
<dbReference type="PANTHER" id="PTHR44591:SF3">
    <property type="entry name" value="RESPONSE REGULATORY DOMAIN-CONTAINING PROTEIN"/>
    <property type="match status" value="1"/>
</dbReference>
<dbReference type="Pfam" id="PF00072">
    <property type="entry name" value="Response_reg"/>
    <property type="match status" value="1"/>
</dbReference>
<keyword evidence="1 2" id="KW-0597">Phosphoprotein</keyword>
<dbReference type="GO" id="GO:0000160">
    <property type="term" value="P:phosphorelay signal transduction system"/>
    <property type="evidence" value="ECO:0007669"/>
    <property type="project" value="InterPro"/>
</dbReference>
<dbReference type="RefSeq" id="WP_092565681.1">
    <property type="nucleotide sequence ID" value="NZ_FNQV01000014.1"/>
</dbReference>
<evidence type="ECO:0000259" key="3">
    <source>
        <dbReference type="PROSITE" id="PS50110"/>
    </source>
</evidence>
<dbReference type="AlphaFoldDB" id="A0A1H4CZ95"/>
<gene>
    <name evidence="4" type="ORF">SAMN02910418_02110</name>
</gene>
<dbReference type="SUPFAM" id="SSF52172">
    <property type="entry name" value="CheY-like"/>
    <property type="match status" value="1"/>
</dbReference>
<feature type="domain" description="Response regulatory" evidence="3">
    <location>
        <begin position="4"/>
        <end position="128"/>
    </location>
</feature>
<sequence>MRLAIIVLEDEAEVRAALARDLAPIAEVARVEFAEDVPDAWQVVDEIDADGDPFALILADHRLPGTTGVDFLVAMQSDARTAAARTVLVTGQADQDDTIRAVNEAGLDHYIAKPWSPAELIAVVKNQLTDYVIEQGLDPLPHLRILDAVRAMDGIRERY</sequence>
<dbReference type="Gene3D" id="3.40.50.2300">
    <property type="match status" value="1"/>
</dbReference>
<dbReference type="InterPro" id="IPR011006">
    <property type="entry name" value="CheY-like_superfamily"/>
</dbReference>
<keyword evidence="5" id="KW-1185">Reference proteome</keyword>
<reference evidence="5" key="1">
    <citation type="submission" date="2016-10" db="EMBL/GenBank/DDBJ databases">
        <authorList>
            <person name="Varghese N."/>
            <person name="Submissions S."/>
        </authorList>
    </citation>
    <scope>NUCLEOTIDE SEQUENCE [LARGE SCALE GENOMIC DNA]</scope>
    <source>
        <strain evidence="5">KPR-1</strain>
    </source>
</reference>
<feature type="modified residue" description="4-aspartylphosphate" evidence="2">
    <location>
        <position position="60"/>
    </location>
</feature>
<protein>
    <submittedName>
        <fullName evidence="4">Two-component system, chemotaxis family, response regulator CheY</fullName>
    </submittedName>
</protein>
<evidence type="ECO:0000256" key="2">
    <source>
        <dbReference type="PROSITE-ProRule" id="PRU00169"/>
    </source>
</evidence>
<organism evidence="4 5">
    <name type="scientific">Bowdeniella nasicola</name>
    <dbReference type="NCBI Taxonomy" id="208480"/>
    <lineage>
        <taxon>Bacteria</taxon>
        <taxon>Bacillati</taxon>
        <taxon>Actinomycetota</taxon>
        <taxon>Actinomycetes</taxon>
        <taxon>Actinomycetales</taxon>
        <taxon>Actinomycetaceae</taxon>
        <taxon>Bowdeniella</taxon>
    </lineage>
</organism>
<dbReference type="PANTHER" id="PTHR44591">
    <property type="entry name" value="STRESS RESPONSE REGULATOR PROTEIN 1"/>
    <property type="match status" value="1"/>
</dbReference>